<evidence type="ECO:0000256" key="1">
    <source>
        <dbReference type="SAM" id="MobiDB-lite"/>
    </source>
</evidence>
<organism evidence="2 3">
    <name type="scientific">Mycena citricolor</name>
    <dbReference type="NCBI Taxonomy" id="2018698"/>
    <lineage>
        <taxon>Eukaryota</taxon>
        <taxon>Fungi</taxon>
        <taxon>Dikarya</taxon>
        <taxon>Basidiomycota</taxon>
        <taxon>Agaricomycotina</taxon>
        <taxon>Agaricomycetes</taxon>
        <taxon>Agaricomycetidae</taxon>
        <taxon>Agaricales</taxon>
        <taxon>Marasmiineae</taxon>
        <taxon>Mycenaceae</taxon>
        <taxon>Mycena</taxon>
    </lineage>
</organism>
<feature type="compositionally biased region" description="Basic and acidic residues" evidence="1">
    <location>
        <begin position="41"/>
        <end position="58"/>
    </location>
</feature>
<dbReference type="Proteomes" id="UP001295794">
    <property type="component" value="Unassembled WGS sequence"/>
</dbReference>
<feature type="region of interest" description="Disordered" evidence="1">
    <location>
        <begin position="1"/>
        <end position="58"/>
    </location>
</feature>
<reference evidence="2" key="1">
    <citation type="submission" date="2023-11" db="EMBL/GenBank/DDBJ databases">
        <authorList>
            <person name="De Vega J J."/>
            <person name="De Vega J J."/>
        </authorList>
    </citation>
    <scope>NUCLEOTIDE SEQUENCE</scope>
</reference>
<dbReference type="EMBL" id="CAVNYO010000403">
    <property type="protein sequence ID" value="CAK5274768.1"/>
    <property type="molecule type" value="Genomic_DNA"/>
</dbReference>
<feature type="compositionally biased region" description="Polar residues" evidence="1">
    <location>
        <begin position="1"/>
        <end position="16"/>
    </location>
</feature>
<protein>
    <submittedName>
        <fullName evidence="2">Uncharacterized protein</fullName>
    </submittedName>
</protein>
<gene>
    <name evidence="2" type="ORF">MYCIT1_LOCUS22070</name>
</gene>
<feature type="non-terminal residue" evidence="2">
    <location>
        <position position="58"/>
    </location>
</feature>
<sequence>MVCSTGSLMNLSVGSENGSGGSDTRGISLDSASRSMRHRSSKIESEWYKMHAERREKE</sequence>
<dbReference type="AlphaFoldDB" id="A0AAD2HEP1"/>
<name>A0AAD2HEP1_9AGAR</name>
<accession>A0AAD2HEP1</accession>
<evidence type="ECO:0000313" key="3">
    <source>
        <dbReference type="Proteomes" id="UP001295794"/>
    </source>
</evidence>
<proteinExistence type="predicted"/>
<evidence type="ECO:0000313" key="2">
    <source>
        <dbReference type="EMBL" id="CAK5274768.1"/>
    </source>
</evidence>
<comment type="caution">
    <text evidence="2">The sequence shown here is derived from an EMBL/GenBank/DDBJ whole genome shotgun (WGS) entry which is preliminary data.</text>
</comment>
<keyword evidence="3" id="KW-1185">Reference proteome</keyword>